<proteinExistence type="predicted"/>
<dbReference type="EMBL" id="LT882677">
    <property type="protein sequence ID" value="SMY21355.1"/>
    <property type="molecule type" value="Genomic_DNA"/>
</dbReference>
<sequence length="155" mass="18165">MAPIDKALDELIENNGKNVQEIADKHARGYATRITRFFHTNKNAPSSFVHDIAKVYPSRHWVPRFVRRHKDQINSRYLNPLDKSRKKADSARHYKAYYDLLKSKIKQYNIEPCNTYNMDEKGFLIGMLQKTKRVFTKEHLTSGRLIGNIQDGSRE</sequence>
<accession>A0A1Y6LAK8</accession>
<organism evidence="1 2">
    <name type="scientific">Zymoseptoria tritici ST99CH_1A5</name>
    <dbReference type="NCBI Taxonomy" id="1276529"/>
    <lineage>
        <taxon>Eukaryota</taxon>
        <taxon>Fungi</taxon>
        <taxon>Dikarya</taxon>
        <taxon>Ascomycota</taxon>
        <taxon>Pezizomycotina</taxon>
        <taxon>Dothideomycetes</taxon>
        <taxon>Dothideomycetidae</taxon>
        <taxon>Mycosphaerellales</taxon>
        <taxon>Mycosphaerellaceae</taxon>
        <taxon>Zymoseptoria</taxon>
    </lineage>
</organism>
<name>A0A1Y6LAK8_ZYMTR</name>
<reference evidence="1 2" key="1">
    <citation type="submission" date="2016-10" db="EMBL/GenBank/DDBJ databases">
        <authorList>
            <person name="Varghese N."/>
        </authorList>
    </citation>
    <scope>NUCLEOTIDE SEQUENCE [LARGE SCALE GENOMIC DNA]</scope>
</reference>
<evidence type="ECO:0008006" key="3">
    <source>
        <dbReference type="Google" id="ProtNLM"/>
    </source>
</evidence>
<dbReference type="Proteomes" id="UP000215453">
    <property type="component" value="Chromosome 2"/>
</dbReference>
<dbReference type="AlphaFoldDB" id="A0A1Y6LAK8"/>
<gene>
    <name evidence="1" type="ORF">ZT1A5_G2793</name>
</gene>
<evidence type="ECO:0000313" key="2">
    <source>
        <dbReference type="Proteomes" id="UP000215453"/>
    </source>
</evidence>
<evidence type="ECO:0000313" key="1">
    <source>
        <dbReference type="EMBL" id="SMY21355.1"/>
    </source>
</evidence>
<protein>
    <recommendedName>
        <fullName evidence="3">HTH CENPB-type domain-containing protein</fullName>
    </recommendedName>
</protein>